<comment type="caution">
    <text evidence="4">The sequence shown here is derived from an EMBL/GenBank/DDBJ whole genome shotgun (WGS) entry which is preliminary data.</text>
</comment>
<proteinExistence type="predicted"/>
<evidence type="ECO:0000313" key="5">
    <source>
        <dbReference type="Proteomes" id="UP001530377"/>
    </source>
</evidence>
<dbReference type="AlphaFoldDB" id="A0ABD3SBT8"/>
<dbReference type="Gene3D" id="3.90.1410.10">
    <property type="entry name" value="set domain protein methyltransferase, domain 1"/>
    <property type="match status" value="1"/>
</dbReference>
<dbReference type="PANTHER" id="PTHR13271">
    <property type="entry name" value="UNCHARACTERIZED PUTATIVE METHYLTRANSFERASE"/>
    <property type="match status" value="1"/>
</dbReference>
<sequence>MEYGRFHPPAGVLVALLLVISAADDAISFPYPSMSRCVPNDVVVSSRTSTTAATVATTTALGMAKSKTTNRKRPSQSSTMGGLKGFGPSSASPSSSLVGDEGGGIVDRSPPALKFYDYLVRNGAGSNLSRVGLGYFPVRVGTKDTDVIRLRGVVALRDIPRGESIIEVPYEMSLNLGRENADPTLPASTFLQKYCAWKCISKSIPPGDRDRGDYFAMVPPYPSEDCLGSTDFFSDVALDMLQSPSVKEETLARRSLVDARYERDVMPMAQMSSNLYRWDESGTIASVEHLRWASWVVTSRVLTVQGGGSSNDPSSATTANRLLIPLIDMCNHDRDSPHVLTGRAIPGALLRVVAGRDVRAGDAVNIAYGGGVEGNDRFVQDYGFLDSGGSKERGAVGGINGGKDAIVAEGYRIVARRILGKGGRSVTMRRMSASDSERALGALSATTLEEDETLLTSGSVMANDERMALEYRVGVKRALKLLQ</sequence>
<keyword evidence="2" id="KW-0732">Signal</keyword>
<keyword evidence="5" id="KW-1185">Reference proteome</keyword>
<dbReference type="Pfam" id="PF00856">
    <property type="entry name" value="SET"/>
    <property type="match status" value="1"/>
</dbReference>
<feature type="signal peptide" evidence="2">
    <location>
        <begin position="1"/>
        <end position="22"/>
    </location>
</feature>
<dbReference type="EMBL" id="JALLPB020000078">
    <property type="protein sequence ID" value="KAL3821940.1"/>
    <property type="molecule type" value="Genomic_DNA"/>
</dbReference>
<feature type="chain" id="PRO_5044770826" description="SET domain-containing protein" evidence="2">
    <location>
        <begin position="23"/>
        <end position="483"/>
    </location>
</feature>
<evidence type="ECO:0000256" key="2">
    <source>
        <dbReference type="SAM" id="SignalP"/>
    </source>
</evidence>
<feature type="region of interest" description="Disordered" evidence="1">
    <location>
        <begin position="64"/>
        <end position="103"/>
    </location>
</feature>
<reference evidence="4 5" key="1">
    <citation type="submission" date="2024-10" db="EMBL/GenBank/DDBJ databases">
        <title>Updated reference genomes for cyclostephanoid diatoms.</title>
        <authorList>
            <person name="Roberts W.R."/>
            <person name="Alverson A.J."/>
        </authorList>
    </citation>
    <scope>NUCLEOTIDE SEQUENCE [LARGE SCALE GENOMIC DNA]</scope>
    <source>
        <strain evidence="4 5">AJA228-03</strain>
    </source>
</reference>
<dbReference type="InterPro" id="IPR001214">
    <property type="entry name" value="SET_dom"/>
</dbReference>
<dbReference type="CDD" id="cd10527">
    <property type="entry name" value="SET_LSMT"/>
    <property type="match status" value="1"/>
</dbReference>
<accession>A0ABD3SBT8</accession>
<organism evidence="4 5">
    <name type="scientific">Cyclostephanos tholiformis</name>
    <dbReference type="NCBI Taxonomy" id="382380"/>
    <lineage>
        <taxon>Eukaryota</taxon>
        <taxon>Sar</taxon>
        <taxon>Stramenopiles</taxon>
        <taxon>Ochrophyta</taxon>
        <taxon>Bacillariophyta</taxon>
        <taxon>Coscinodiscophyceae</taxon>
        <taxon>Thalassiosirophycidae</taxon>
        <taxon>Stephanodiscales</taxon>
        <taxon>Stephanodiscaceae</taxon>
        <taxon>Cyclostephanos</taxon>
    </lineage>
</organism>
<evidence type="ECO:0000259" key="3">
    <source>
        <dbReference type="PROSITE" id="PS50280"/>
    </source>
</evidence>
<dbReference type="Proteomes" id="UP001530377">
    <property type="component" value="Unassembled WGS sequence"/>
</dbReference>
<protein>
    <recommendedName>
        <fullName evidence="3">SET domain-containing protein</fullName>
    </recommendedName>
</protein>
<feature type="domain" description="SET" evidence="3">
    <location>
        <begin position="129"/>
        <end position="369"/>
    </location>
</feature>
<evidence type="ECO:0000256" key="1">
    <source>
        <dbReference type="SAM" id="MobiDB-lite"/>
    </source>
</evidence>
<gene>
    <name evidence="4" type="ORF">ACHAXA_004428</name>
</gene>
<dbReference type="PROSITE" id="PS50280">
    <property type="entry name" value="SET"/>
    <property type="match status" value="1"/>
</dbReference>
<name>A0ABD3SBT8_9STRA</name>
<evidence type="ECO:0000313" key="4">
    <source>
        <dbReference type="EMBL" id="KAL3821940.1"/>
    </source>
</evidence>
<dbReference type="InterPro" id="IPR050600">
    <property type="entry name" value="SETD3_SETD6_MTase"/>
</dbReference>
<dbReference type="InterPro" id="IPR046341">
    <property type="entry name" value="SET_dom_sf"/>
</dbReference>
<dbReference type="SUPFAM" id="SSF82199">
    <property type="entry name" value="SET domain"/>
    <property type="match status" value="1"/>
</dbReference>